<evidence type="ECO:0000256" key="3">
    <source>
        <dbReference type="ARBA" id="ARBA00023242"/>
    </source>
</evidence>
<protein>
    <submittedName>
        <fullName evidence="9">Uncharacterized protein</fullName>
    </submittedName>
</protein>
<proteinExistence type="predicted"/>
<reference evidence="9" key="1">
    <citation type="submission" date="2014-12" db="EMBL/GenBank/DDBJ databases">
        <title>Insight into the proteome of Arion vulgaris.</title>
        <authorList>
            <person name="Aradska J."/>
            <person name="Bulat T."/>
            <person name="Smidak R."/>
            <person name="Sarate P."/>
            <person name="Gangsoo J."/>
            <person name="Sialana F."/>
            <person name="Bilban M."/>
            <person name="Lubec G."/>
        </authorList>
    </citation>
    <scope>NUCLEOTIDE SEQUENCE</scope>
    <source>
        <tissue evidence="9">Skin</tissue>
    </source>
</reference>
<evidence type="ECO:0000256" key="4">
    <source>
        <dbReference type="SAM" id="MobiDB-lite"/>
    </source>
</evidence>
<feature type="domain" description="Nucleoporin Nup120/160 beta-propeller" evidence="5">
    <location>
        <begin position="17"/>
        <end position="322"/>
    </location>
</feature>
<evidence type="ECO:0000259" key="6">
    <source>
        <dbReference type="Pfam" id="PF23345"/>
    </source>
</evidence>
<dbReference type="EMBL" id="HACG01033899">
    <property type="protein sequence ID" value="CEK80764.1"/>
    <property type="molecule type" value="Transcribed_RNA"/>
</dbReference>
<dbReference type="Pfam" id="PF23345">
    <property type="entry name" value="NUP160_helical"/>
    <property type="match status" value="1"/>
</dbReference>
<dbReference type="PANTHER" id="PTHR21286">
    <property type="entry name" value="NUCLEAR PORE COMPLEX PROTEIN NUP160"/>
    <property type="match status" value="1"/>
</dbReference>
<dbReference type="InterPro" id="IPR059141">
    <property type="entry name" value="Beta-prop_Nup120_160"/>
</dbReference>
<dbReference type="InterPro" id="IPR021717">
    <property type="entry name" value="Nucleoporin_Nup160"/>
</dbReference>
<dbReference type="Pfam" id="PF11715">
    <property type="entry name" value="Beta-prop_Nup120_160"/>
    <property type="match status" value="1"/>
</dbReference>
<keyword evidence="2" id="KW-0813">Transport</keyword>
<name>A0A0B7AIF3_9EUPU</name>
<dbReference type="PANTHER" id="PTHR21286:SF0">
    <property type="entry name" value="NUCLEAR PORE COMPLEX PROTEIN NUP160"/>
    <property type="match status" value="1"/>
</dbReference>
<evidence type="ECO:0000256" key="1">
    <source>
        <dbReference type="ARBA" id="ARBA00004123"/>
    </source>
</evidence>
<dbReference type="GO" id="GO:0005643">
    <property type="term" value="C:nuclear pore"/>
    <property type="evidence" value="ECO:0007669"/>
    <property type="project" value="TreeGrafter"/>
</dbReference>
<dbReference type="AlphaFoldDB" id="A0A0B7AIF3"/>
<evidence type="ECO:0000259" key="7">
    <source>
        <dbReference type="Pfam" id="PF23347"/>
    </source>
</evidence>
<feature type="domain" description="NUP160 C-terminal TPR" evidence="7">
    <location>
        <begin position="928"/>
        <end position="1188"/>
    </location>
</feature>
<dbReference type="Pfam" id="PF23354">
    <property type="entry name" value="TPR_NUP160_120_M"/>
    <property type="match status" value="1"/>
</dbReference>
<gene>
    <name evidence="9" type="primary">ORF122581</name>
</gene>
<feature type="domain" description="NUP160 helical" evidence="6">
    <location>
        <begin position="352"/>
        <end position="571"/>
    </location>
</feature>
<accession>A0A0B7AIF3</accession>
<dbReference type="InterPro" id="IPR056536">
    <property type="entry name" value="TPR_NUP160_C"/>
</dbReference>
<evidence type="ECO:0000313" key="9">
    <source>
        <dbReference type="EMBL" id="CEK80764.1"/>
    </source>
</evidence>
<sequence>MELYLVHYGEISLLESTTVSLELVFLGGEIFILTICRDFRLRAWSLKSKDCVLVENLLDYTSEEMEDAGAAATVANSSGHVIKSVMGENTQDICAYLSLQNKAKFVFLTPMLENGRLKMEHVTTLDKSPPEDLVDFVVTEDYLMSLWTTQAGDTQILTTSLTQPEGGGLSSWWQPVVLASSLDSLVVPHHRDPRDVYLEKIFAPGLFAPQDIMKALNVYRRRPAPSVELETLYNIASLKEEVTNAVDTEIRNIALEDDVPEVSEDNFVQMQHEQWEKFFSGCCQYKQVGEKAKGLMADPVTGLFCVIKKCTFSVLRPCDTTEEMYLSPTLKLSESVIERLGLASDDISSAQFADDARLVCDAVQFINSQVPPDIACMFICCLQGLHPPEDMVEKLRDRIRSDQDATDTLTRKTCQMASPVSTVEAIFNMLEFSDVNPDMLDETDRAGHQHYSHLFSGSLGLSILTKSFQQLVSLRFEFVRDLTVLLAVVSSLKERAGLAQSMKDSIVNDLLPKGVDLLRCYKVLVWASEALTTVSPNNVLDYNLRHLSSLEITETSARTTARLSYQTSYVTQMFLEGVGGEQIRHRLTSIGAGGPAVWRDDLREFILSLGLLIWPATDDTIFPEYLVRACQYLRLQEYVHLLAPWCSWNEGSRAFFLGMSYLHFHESYKAVRLFVDASDGVATETFLSQKLLQTDEADHYKLQTLYYLKVIRLLEEHDLPDLVITMATEAINKAEKDDPNLSTLQSKVFKHHLELGHNQQAFHAMMNNPDSERKKDCLRQFLVVLCERGHLADLVSLDYQELEEEVVCILENRARSVDLFTHDYYSLLYSYFIYREDYRKAGRIMFERGLRLSQEVSGLKSLQQQAQCYLSTLNTLRLVKSEYAWIIKPQVKPTQLKDAADARRLPHSNEDGQRKRKLPSARKMELLELSDLEKQYLLLDARLRLIRNQPDTALISGPMPSPEEILSLLSSAGLYDLAVSVTRAFSLSPEQVLSSLTLRCVTLAVSTSSCTKSSGLDPNSAAWSWLRENKIPPCGAKETTASDQTWSLLQGYLSLLEDGSGLCHRCVAYTLLSQSFPLPTWLVRSYKALDVAALLRIYLTFDLLPEAVSLAMEYLEALTHVITGSNCPAFKLKGLDKSLPLSVWVPYTCLDQLLVALREQDTYSKIYQDVKQKLDVYQEKVGQLSADIRP</sequence>
<keyword evidence="3" id="KW-0539">Nucleus</keyword>
<feature type="region of interest" description="Disordered" evidence="4">
    <location>
        <begin position="897"/>
        <end position="918"/>
    </location>
</feature>
<evidence type="ECO:0000256" key="2">
    <source>
        <dbReference type="ARBA" id="ARBA00022448"/>
    </source>
</evidence>
<feature type="domain" description="NUP160 middle TPR" evidence="8">
    <location>
        <begin position="614"/>
        <end position="878"/>
    </location>
</feature>
<feature type="compositionally biased region" description="Basic and acidic residues" evidence="4">
    <location>
        <begin position="898"/>
        <end position="913"/>
    </location>
</feature>
<organism evidence="9">
    <name type="scientific">Arion vulgaris</name>
    <dbReference type="NCBI Taxonomy" id="1028688"/>
    <lineage>
        <taxon>Eukaryota</taxon>
        <taxon>Metazoa</taxon>
        <taxon>Spiralia</taxon>
        <taxon>Lophotrochozoa</taxon>
        <taxon>Mollusca</taxon>
        <taxon>Gastropoda</taxon>
        <taxon>Heterobranchia</taxon>
        <taxon>Euthyneura</taxon>
        <taxon>Panpulmonata</taxon>
        <taxon>Eupulmonata</taxon>
        <taxon>Stylommatophora</taxon>
        <taxon>Helicina</taxon>
        <taxon>Arionoidea</taxon>
        <taxon>Arionidae</taxon>
        <taxon>Arion</taxon>
    </lineage>
</organism>
<evidence type="ECO:0000259" key="8">
    <source>
        <dbReference type="Pfam" id="PF23354"/>
    </source>
</evidence>
<dbReference type="Pfam" id="PF23347">
    <property type="entry name" value="TPR_Nup160_C"/>
    <property type="match status" value="1"/>
</dbReference>
<dbReference type="InterPro" id="IPR056535">
    <property type="entry name" value="TPR_NUP160_M"/>
</dbReference>
<comment type="subcellular location">
    <subcellularLocation>
        <location evidence="1">Nucleus</location>
    </subcellularLocation>
</comment>
<dbReference type="GO" id="GO:0017056">
    <property type="term" value="F:structural constituent of nuclear pore"/>
    <property type="evidence" value="ECO:0007669"/>
    <property type="project" value="TreeGrafter"/>
</dbReference>
<dbReference type="InterPro" id="IPR056547">
    <property type="entry name" value="NUP160_helical"/>
</dbReference>
<evidence type="ECO:0000259" key="5">
    <source>
        <dbReference type="Pfam" id="PF11715"/>
    </source>
</evidence>